<proteinExistence type="predicted"/>
<comment type="caution">
    <text evidence="2">The sequence shown here is derived from an EMBL/GenBank/DDBJ whole genome shotgun (WGS) entry which is preliminary data.</text>
</comment>
<evidence type="ECO:0000313" key="2">
    <source>
        <dbReference type="EMBL" id="KAK3289304.1"/>
    </source>
</evidence>
<protein>
    <recommendedName>
        <fullName evidence="1">DUF5672 domain-containing protein</fullName>
    </recommendedName>
</protein>
<sequence>MRGKVVPAIRSDRTVVIVEARKDPLLGYAIYRTMQALGRDEWRLQIFHSLENELFLREIIRSFARRTTLTSLSRFGNITSQKAYSFLLTTKAFWEAIDTEHILIFQTDAILLKPIPRYMLQYGYVGSPWSTEKTKTARWNPAGGTGGFSLRKRSLMIEYSENRSLPLRALRDANFTDPTFPEDYYFSTKVAATRQLPPMFVAEKFGWELGPHVAELSETPCGLHKFYRHHPWPVVNRVMRKIHVDLQKLV</sequence>
<reference evidence="2 3" key="1">
    <citation type="journal article" date="2015" name="Genome Biol. Evol.">
        <title>Comparative Genomics of a Bacterivorous Green Alga Reveals Evolutionary Causalities and Consequences of Phago-Mixotrophic Mode of Nutrition.</title>
        <authorList>
            <person name="Burns J.A."/>
            <person name="Paasch A."/>
            <person name="Narechania A."/>
            <person name="Kim E."/>
        </authorList>
    </citation>
    <scope>NUCLEOTIDE SEQUENCE [LARGE SCALE GENOMIC DNA]</scope>
    <source>
        <strain evidence="2 3">PLY_AMNH</strain>
    </source>
</reference>
<evidence type="ECO:0000313" key="3">
    <source>
        <dbReference type="Proteomes" id="UP001190700"/>
    </source>
</evidence>
<dbReference type="InterPro" id="IPR043729">
    <property type="entry name" value="DUF5672"/>
</dbReference>
<evidence type="ECO:0000259" key="1">
    <source>
        <dbReference type="Pfam" id="PF18922"/>
    </source>
</evidence>
<dbReference type="Proteomes" id="UP001190700">
    <property type="component" value="Unassembled WGS sequence"/>
</dbReference>
<dbReference type="Pfam" id="PF18922">
    <property type="entry name" value="DUF5672"/>
    <property type="match status" value="1"/>
</dbReference>
<keyword evidence="3" id="KW-1185">Reference proteome</keyword>
<feature type="domain" description="DUF5672" evidence="1">
    <location>
        <begin position="78"/>
        <end position="224"/>
    </location>
</feature>
<organism evidence="2 3">
    <name type="scientific">Cymbomonas tetramitiformis</name>
    <dbReference type="NCBI Taxonomy" id="36881"/>
    <lineage>
        <taxon>Eukaryota</taxon>
        <taxon>Viridiplantae</taxon>
        <taxon>Chlorophyta</taxon>
        <taxon>Pyramimonadophyceae</taxon>
        <taxon>Pyramimonadales</taxon>
        <taxon>Pyramimonadaceae</taxon>
        <taxon>Cymbomonas</taxon>
    </lineage>
</organism>
<dbReference type="EMBL" id="LGRX02000169">
    <property type="protein sequence ID" value="KAK3289304.1"/>
    <property type="molecule type" value="Genomic_DNA"/>
</dbReference>
<dbReference type="AlphaFoldDB" id="A0AAE0H3N5"/>
<gene>
    <name evidence="2" type="ORF">CYMTET_3266</name>
</gene>
<name>A0AAE0H3N5_9CHLO</name>
<accession>A0AAE0H3N5</accession>